<evidence type="ECO:0000313" key="3">
    <source>
        <dbReference type="Proteomes" id="UP000249799"/>
    </source>
</evidence>
<dbReference type="AlphaFoldDB" id="A0A2Z4FJU0"/>
<evidence type="ECO:0000259" key="1">
    <source>
        <dbReference type="Pfam" id="PF22302"/>
    </source>
</evidence>
<dbReference type="RefSeq" id="WP_111333606.1">
    <property type="nucleotide sequence ID" value="NZ_CP030032.1"/>
</dbReference>
<dbReference type="KEGG" id="bsed:DN745_07850"/>
<dbReference type="Proteomes" id="UP000249799">
    <property type="component" value="Chromosome"/>
</dbReference>
<dbReference type="Pfam" id="PF22302">
    <property type="entry name" value="DUF6968"/>
    <property type="match status" value="1"/>
</dbReference>
<protein>
    <recommendedName>
        <fullName evidence="1">DUF6968 domain-containing protein</fullName>
    </recommendedName>
</protein>
<accession>A0A2Z4FJU0</accession>
<reference evidence="2 3" key="1">
    <citation type="submission" date="2018-06" db="EMBL/GenBank/DDBJ databases">
        <title>Lujinxingia sediminis gen. nov. sp. nov., a new facultative anaerobic member of the class Deltaproteobacteria, and proposal of Lujinxingaceae fam. nov.</title>
        <authorList>
            <person name="Guo L.-Y."/>
            <person name="Li C.-M."/>
            <person name="Wang S."/>
            <person name="Du Z.-J."/>
        </authorList>
    </citation>
    <scope>NUCLEOTIDE SEQUENCE [LARGE SCALE GENOMIC DNA]</scope>
    <source>
        <strain evidence="2 3">FA350</strain>
    </source>
</reference>
<keyword evidence="3" id="KW-1185">Reference proteome</keyword>
<proteinExistence type="predicted"/>
<evidence type="ECO:0000313" key="2">
    <source>
        <dbReference type="EMBL" id="AWV89257.1"/>
    </source>
</evidence>
<sequence>MMESLAYRTLYAYDLATEEITEITISLGFPEKVRDALWRASYRIVLTDGVSCEGRHGVGIDAWQALMTAISLLKLEVELLFQKRVVSFHFSRSGAEQQTEEVVFDEIFPKDRFKKGP</sequence>
<dbReference type="EMBL" id="CP030032">
    <property type="protein sequence ID" value="AWV89257.1"/>
    <property type="molecule type" value="Genomic_DNA"/>
</dbReference>
<feature type="domain" description="DUF6968" evidence="1">
    <location>
        <begin position="15"/>
        <end position="78"/>
    </location>
</feature>
<gene>
    <name evidence="2" type="ORF">DN745_07850</name>
</gene>
<name>A0A2Z4FJU0_9DELT</name>
<organism evidence="2 3">
    <name type="scientific">Bradymonas sediminis</name>
    <dbReference type="NCBI Taxonomy" id="1548548"/>
    <lineage>
        <taxon>Bacteria</taxon>
        <taxon>Deltaproteobacteria</taxon>
        <taxon>Bradymonadales</taxon>
        <taxon>Bradymonadaceae</taxon>
        <taxon>Bradymonas</taxon>
    </lineage>
</organism>
<dbReference type="InterPro" id="IPR054241">
    <property type="entry name" value="DUF6968"/>
</dbReference>